<dbReference type="NCBIfam" id="TIGR03370">
    <property type="entry name" value="VPLPA-CTERM"/>
    <property type="match status" value="1"/>
</dbReference>
<evidence type="ECO:0000313" key="3">
    <source>
        <dbReference type="Proteomes" id="UP000324065"/>
    </source>
</evidence>
<evidence type="ECO:0000313" key="2">
    <source>
        <dbReference type="EMBL" id="KAA5605633.1"/>
    </source>
</evidence>
<protein>
    <submittedName>
        <fullName evidence="2">VPLPA-CTERM sorting domain-containing protein</fullName>
    </submittedName>
</protein>
<dbReference type="EMBL" id="VWPJ01000008">
    <property type="protein sequence ID" value="KAA5605633.1"/>
    <property type="molecule type" value="Genomic_DNA"/>
</dbReference>
<keyword evidence="1" id="KW-0732">Signal</keyword>
<feature type="signal peptide" evidence="1">
    <location>
        <begin position="1"/>
        <end position="35"/>
    </location>
</feature>
<evidence type="ECO:0000256" key="1">
    <source>
        <dbReference type="SAM" id="SignalP"/>
    </source>
</evidence>
<feature type="chain" id="PRO_5024380613" evidence="1">
    <location>
        <begin position="36"/>
        <end position="284"/>
    </location>
</feature>
<sequence>MAVPFSPYEKGEAMRTAVLVASAMLSIGAPGVSSAAVVDFSSGTVEFDPPNPAYAYAFTYTENGMVFSGRPDASWDFSVDGTLMISPGMTGYWTGAYGPVSMTRQGGGVFALSSLGFGSTLMDYMFAECWVYGGQSTCDGLFALEEEGKAELVDSYVYDGEGDYTYRLLHPTRDFRVTGYLGDTELYSADLSTFDSSVYSAAELGATGLIDRLVFRAVGPYFDDAGDVDVEWWGWMFNDTHQVQIDYVDVYITPLPAAVWFLLTAIAGLTGVTRLGRGRAVASV</sequence>
<keyword evidence="3" id="KW-1185">Reference proteome</keyword>
<dbReference type="InterPro" id="IPR022472">
    <property type="entry name" value="VPLPA-CTERM"/>
</dbReference>
<reference evidence="2 3" key="1">
    <citation type="submission" date="2019-09" db="EMBL/GenBank/DDBJ databases">
        <title>Genome sequence of Roseospira marina, one of the more divergent members of the non-sulfur purple photosynthetic bacterial family, the Rhodospirillaceae.</title>
        <authorList>
            <person name="Meyer T."/>
            <person name="Kyndt J."/>
        </authorList>
    </citation>
    <scope>NUCLEOTIDE SEQUENCE [LARGE SCALE GENOMIC DNA]</scope>
    <source>
        <strain evidence="2 3">DSM 15113</strain>
    </source>
</reference>
<organism evidence="2 3">
    <name type="scientific">Roseospira marina</name>
    <dbReference type="NCBI Taxonomy" id="140057"/>
    <lineage>
        <taxon>Bacteria</taxon>
        <taxon>Pseudomonadati</taxon>
        <taxon>Pseudomonadota</taxon>
        <taxon>Alphaproteobacteria</taxon>
        <taxon>Rhodospirillales</taxon>
        <taxon>Rhodospirillaceae</taxon>
        <taxon>Roseospira</taxon>
    </lineage>
</organism>
<gene>
    <name evidence="2" type="ORF">F1188_10385</name>
</gene>
<accession>A0A5M6IBL0</accession>
<name>A0A5M6IBL0_9PROT</name>
<comment type="caution">
    <text evidence="2">The sequence shown here is derived from an EMBL/GenBank/DDBJ whole genome shotgun (WGS) entry which is preliminary data.</text>
</comment>
<dbReference type="Proteomes" id="UP000324065">
    <property type="component" value="Unassembled WGS sequence"/>
</dbReference>
<dbReference type="AlphaFoldDB" id="A0A5M6IBL0"/>
<proteinExistence type="predicted"/>
<dbReference type="OrthoDB" id="7335590at2"/>